<feature type="transmembrane region" description="Helical" evidence="1">
    <location>
        <begin position="12"/>
        <end position="38"/>
    </location>
</feature>
<evidence type="ECO:0000313" key="3">
    <source>
        <dbReference type="Proteomes" id="UP000317214"/>
    </source>
</evidence>
<dbReference type="KEGG" id="ntn:D5366_01460"/>
<evidence type="ECO:0000256" key="1">
    <source>
        <dbReference type="SAM" id="Phobius"/>
    </source>
</evidence>
<evidence type="ECO:0000313" key="2">
    <source>
        <dbReference type="EMBL" id="QDH24147.1"/>
    </source>
</evidence>
<organism evidence="2 3">
    <name type="scientific">Neokomagataea tanensis</name>
    <dbReference type="NCBI Taxonomy" id="661191"/>
    <lineage>
        <taxon>Bacteria</taxon>
        <taxon>Pseudomonadati</taxon>
        <taxon>Pseudomonadota</taxon>
        <taxon>Alphaproteobacteria</taxon>
        <taxon>Acetobacterales</taxon>
        <taxon>Acetobacteraceae</taxon>
        <taxon>Neokomagataea</taxon>
    </lineage>
</organism>
<sequence>MKPFPVPQNAPAHIRASLVMGCLFGASGVVLGAVSAHLPSQFYAVPTGPNILHNAVEMLMWHALALLGISGAYPFLSPRLGRLASYAFISGTLLFVLPVMLFAFKDAHIASMSVARIAPYGGTLLILAWLLTGIAAIKRRKFH</sequence>
<dbReference type="EMBL" id="CP032485">
    <property type="protein sequence ID" value="QDH24147.1"/>
    <property type="molecule type" value="Genomic_DNA"/>
</dbReference>
<keyword evidence="3" id="KW-1185">Reference proteome</keyword>
<dbReference type="RefSeq" id="WP_141491985.1">
    <property type="nucleotide sequence ID" value="NZ_CP032485.1"/>
</dbReference>
<gene>
    <name evidence="2" type="ORF">D5366_01460</name>
</gene>
<keyword evidence="1" id="KW-0472">Membrane</keyword>
<proteinExistence type="predicted"/>
<dbReference type="OrthoDB" id="7284236at2"/>
<feature type="transmembrane region" description="Helical" evidence="1">
    <location>
        <begin position="58"/>
        <end position="76"/>
    </location>
</feature>
<reference evidence="2 3" key="1">
    <citation type="submission" date="2018-09" db="EMBL/GenBank/DDBJ databases">
        <title>The complete genome sequence of Neokomagataea tanensis NBRC 106556(T).</title>
        <authorList>
            <person name="Chua K.-O."/>
            <person name="See-Too W.-S."/>
            <person name="Hong K.-W."/>
            <person name="Yin W.-F."/>
            <person name="Chan K.-G."/>
        </authorList>
    </citation>
    <scope>NUCLEOTIDE SEQUENCE [LARGE SCALE GENOMIC DNA]</scope>
    <source>
        <strain evidence="3">AH13 \ NBRC 106556</strain>
    </source>
</reference>
<feature type="transmembrane region" description="Helical" evidence="1">
    <location>
        <begin position="117"/>
        <end position="137"/>
    </location>
</feature>
<dbReference type="InterPro" id="IPR006696">
    <property type="entry name" value="DUF423"/>
</dbReference>
<keyword evidence="1" id="KW-0812">Transmembrane</keyword>
<protein>
    <submittedName>
        <fullName evidence="2">DUF423 domain-containing protein</fullName>
    </submittedName>
</protein>
<dbReference type="Proteomes" id="UP000317214">
    <property type="component" value="Chromosome"/>
</dbReference>
<feature type="transmembrane region" description="Helical" evidence="1">
    <location>
        <begin position="83"/>
        <end position="105"/>
    </location>
</feature>
<name>A0A4Y6V6M8_9PROT</name>
<dbReference type="Pfam" id="PF04241">
    <property type="entry name" value="DUF423"/>
    <property type="match status" value="1"/>
</dbReference>
<keyword evidence="1" id="KW-1133">Transmembrane helix</keyword>
<dbReference type="AlphaFoldDB" id="A0A4Y6V6M8"/>
<accession>A0A4Y6V6M8</accession>